<protein>
    <submittedName>
        <fullName evidence="3">Putative Lysozyme</fullName>
        <ecNumber evidence="3">3.2.1.17</ecNumber>
    </submittedName>
</protein>
<name>A0A2U3L654_9FIRM</name>
<keyword evidence="3" id="KW-0326">Glycosidase</keyword>
<dbReference type="GO" id="GO:0008932">
    <property type="term" value="F:lytic endotransglycosylase activity"/>
    <property type="evidence" value="ECO:0007669"/>
    <property type="project" value="TreeGrafter"/>
</dbReference>
<feature type="compositionally biased region" description="Basic residues" evidence="1">
    <location>
        <begin position="141"/>
        <end position="150"/>
    </location>
</feature>
<reference evidence="4" key="1">
    <citation type="submission" date="2018-02" db="EMBL/GenBank/DDBJ databases">
        <authorList>
            <person name="Hausmann B."/>
        </authorList>
    </citation>
    <scope>NUCLEOTIDE SEQUENCE [LARGE SCALE GENOMIC DNA]</scope>
    <source>
        <strain evidence="4">Peat soil MAG SbF1</strain>
    </source>
</reference>
<dbReference type="Gene3D" id="3.10.350.10">
    <property type="entry name" value="LysM domain"/>
    <property type="match status" value="2"/>
</dbReference>
<dbReference type="OrthoDB" id="9815473at2"/>
<dbReference type="PROSITE" id="PS51782">
    <property type="entry name" value="LYSM"/>
    <property type="match status" value="2"/>
</dbReference>
<evidence type="ECO:0000256" key="1">
    <source>
        <dbReference type="SAM" id="MobiDB-lite"/>
    </source>
</evidence>
<dbReference type="EMBL" id="OMOF01000318">
    <property type="protein sequence ID" value="SPF47348.1"/>
    <property type="molecule type" value="Genomic_DNA"/>
</dbReference>
<dbReference type="AlphaFoldDB" id="A0A2U3L654"/>
<feature type="domain" description="LysM" evidence="2">
    <location>
        <begin position="1"/>
        <end position="46"/>
    </location>
</feature>
<dbReference type="SMART" id="SM00257">
    <property type="entry name" value="LysM"/>
    <property type="match status" value="2"/>
</dbReference>
<accession>A0A2U3L654</accession>
<dbReference type="InterPro" id="IPR036779">
    <property type="entry name" value="LysM_dom_sf"/>
</dbReference>
<dbReference type="GO" id="GO:0003796">
    <property type="term" value="F:lysozyme activity"/>
    <property type="evidence" value="ECO:0007669"/>
    <property type="project" value="UniProtKB-EC"/>
</dbReference>
<evidence type="ECO:0000313" key="3">
    <source>
        <dbReference type="EMBL" id="SPF47348.1"/>
    </source>
</evidence>
<dbReference type="PANTHER" id="PTHR33734">
    <property type="entry name" value="LYSM DOMAIN-CONTAINING GPI-ANCHORED PROTEIN 2"/>
    <property type="match status" value="1"/>
</dbReference>
<evidence type="ECO:0000259" key="2">
    <source>
        <dbReference type="PROSITE" id="PS51782"/>
    </source>
</evidence>
<evidence type="ECO:0000313" key="4">
    <source>
        <dbReference type="Proteomes" id="UP000238916"/>
    </source>
</evidence>
<dbReference type="Pfam" id="PF01476">
    <property type="entry name" value="LysM"/>
    <property type="match status" value="2"/>
</dbReference>
<organism evidence="3 4">
    <name type="scientific">Candidatus Desulfosporosinus infrequens</name>
    <dbReference type="NCBI Taxonomy" id="2043169"/>
    <lineage>
        <taxon>Bacteria</taxon>
        <taxon>Bacillati</taxon>
        <taxon>Bacillota</taxon>
        <taxon>Clostridia</taxon>
        <taxon>Eubacteriales</taxon>
        <taxon>Desulfitobacteriaceae</taxon>
        <taxon>Desulfosporosinus</taxon>
    </lineage>
</organism>
<dbReference type="Proteomes" id="UP000238916">
    <property type="component" value="Unassembled WGS sequence"/>
</dbReference>
<dbReference type="EC" id="3.2.1.17" evidence="3"/>
<feature type="region of interest" description="Disordered" evidence="1">
    <location>
        <begin position="126"/>
        <end position="163"/>
    </location>
</feature>
<gene>
    <name evidence="3" type="ORF">SBF1_3850003</name>
</gene>
<feature type="domain" description="LysM" evidence="2">
    <location>
        <begin position="88"/>
        <end position="133"/>
    </location>
</feature>
<dbReference type="SUPFAM" id="SSF54106">
    <property type="entry name" value="LysM domain"/>
    <property type="match status" value="2"/>
</dbReference>
<proteinExistence type="predicted"/>
<sequence length="163" mass="18701">MYYYVQPGDSMHSIAMAYNTTVRHLMHLNPHIRNPHRIHVGERIKVSSGDQWWGNEAQRGHEEFQRGHNQWGGNQWEGDQWSGNESAIYYTVVSGDTLNNIAATYGTTVSNLMSLNSQISNPDQIYPGERIKVSSGNQWTKKSKSWKKKSSTPTSSTHKHNRW</sequence>
<keyword evidence="3" id="KW-0378">Hydrolase</keyword>
<dbReference type="InterPro" id="IPR018392">
    <property type="entry name" value="LysM"/>
</dbReference>
<dbReference type="PANTHER" id="PTHR33734:SF22">
    <property type="entry name" value="MEMBRANE-BOUND LYTIC MUREIN TRANSGLYCOSYLASE D"/>
    <property type="match status" value="1"/>
</dbReference>
<dbReference type="CDD" id="cd00118">
    <property type="entry name" value="LysM"/>
    <property type="match status" value="2"/>
</dbReference>